<feature type="non-terminal residue" evidence="2">
    <location>
        <position position="1"/>
    </location>
</feature>
<dbReference type="Proteomes" id="UP000885744">
    <property type="component" value="Unassembled WGS sequence"/>
</dbReference>
<dbReference type="AlphaFoldDB" id="A0A7C1T7N1"/>
<gene>
    <name evidence="2" type="ORF">ENI09_01490</name>
</gene>
<comment type="caution">
    <text evidence="2">The sequence shown here is derived from an EMBL/GenBank/DDBJ whole genome shotgun (WGS) entry which is preliminary data.</text>
</comment>
<protein>
    <recommendedName>
        <fullName evidence="3">Baseplate protein J-like domain-containing protein</fullName>
    </recommendedName>
</protein>
<name>A0A7C1T7N1_UNCKA</name>
<evidence type="ECO:0000313" key="2">
    <source>
        <dbReference type="EMBL" id="HEB14062.1"/>
    </source>
</evidence>
<organism evidence="2">
    <name type="scientific">candidate division WWE3 bacterium</name>
    <dbReference type="NCBI Taxonomy" id="2053526"/>
    <lineage>
        <taxon>Bacteria</taxon>
        <taxon>Katanobacteria</taxon>
    </lineage>
</organism>
<keyword evidence="1" id="KW-0472">Membrane</keyword>
<keyword evidence="1" id="KW-0812">Transmembrane</keyword>
<keyword evidence="1" id="KW-1133">Transmembrane helix</keyword>
<reference evidence="2" key="1">
    <citation type="journal article" date="2020" name="mSystems">
        <title>Genome- and Community-Level Interaction Insights into Carbon Utilization and Element Cycling Functions of Hydrothermarchaeota in Hydrothermal Sediment.</title>
        <authorList>
            <person name="Zhou Z."/>
            <person name="Liu Y."/>
            <person name="Xu W."/>
            <person name="Pan J."/>
            <person name="Luo Z.H."/>
            <person name="Li M."/>
        </authorList>
    </citation>
    <scope>NUCLEOTIDE SEQUENCE [LARGE SCALE GENOMIC DNA]</scope>
    <source>
        <strain evidence="2">HyVt-365</strain>
    </source>
</reference>
<dbReference type="EMBL" id="DRHH01000061">
    <property type="protein sequence ID" value="HEB14062.1"/>
    <property type="molecule type" value="Genomic_DNA"/>
</dbReference>
<feature type="transmembrane region" description="Helical" evidence="1">
    <location>
        <begin position="90"/>
        <end position="115"/>
    </location>
</feature>
<proteinExistence type="predicted"/>
<evidence type="ECO:0008006" key="3">
    <source>
        <dbReference type="Google" id="ProtNLM"/>
    </source>
</evidence>
<sequence length="459" mass="49991">SSLFEILERILAEDGDAVEIEVPEENFNLLMLRTLQEKAKKEKKKLVLKPTGSRSKNLIQTLTEGEEGEVVEVKAKKKARKINFGALRKLAFVPLILVGFLILLGGGAYWALYYLPRAEVILTLNPIPFVKEISVSADIAAEEIDAEKGIIPGTLHTVMENGEKTVDTTGIAIIGKEATGRITFDTTGAQSCEKGAKFKEDSGLVFITVRAFDIQSGATPEEDVVAEKIGEQYNLGPNKSFTLVNGCSTSVVGTNSAGFEGGTSEEVPIVAAADQAEVLEDFKKDLVKEGKKTIIGEGGLDEVIVEKAIKSEVTKKTFSHAVGEQTDKLTLNLTMKFTIITYSGASMQDLISQTISTLIPEGYTLFPGETSVEPLDPKLSKNKLSFQAKVSSDVVPEIDTEKIKNDLTGRNPASAQEYLSSLGEVNAYEIKIWPNLPESFQRVPRNTDRITITLKTEEL</sequence>
<evidence type="ECO:0000256" key="1">
    <source>
        <dbReference type="SAM" id="Phobius"/>
    </source>
</evidence>
<accession>A0A7C1T7N1</accession>